<organism evidence="8">
    <name type="scientific">candidate division WOR-3 bacterium</name>
    <dbReference type="NCBI Taxonomy" id="2052148"/>
    <lineage>
        <taxon>Bacteria</taxon>
        <taxon>Bacteria division WOR-3</taxon>
    </lineage>
</organism>
<comment type="caution">
    <text evidence="8">The sequence shown here is derived from an EMBL/GenBank/DDBJ whole genome shotgun (WGS) entry which is preliminary data.</text>
</comment>
<evidence type="ECO:0000256" key="1">
    <source>
        <dbReference type="ARBA" id="ARBA00022670"/>
    </source>
</evidence>
<proteinExistence type="inferred from homology"/>
<dbReference type="CDD" id="cd08071">
    <property type="entry name" value="MPN_DUF2466"/>
    <property type="match status" value="1"/>
</dbReference>
<dbReference type="PANTHER" id="PTHR30471">
    <property type="entry name" value="DNA REPAIR PROTEIN RADC"/>
    <property type="match status" value="1"/>
</dbReference>
<dbReference type="GO" id="GO:0008237">
    <property type="term" value="F:metallopeptidase activity"/>
    <property type="evidence" value="ECO:0007669"/>
    <property type="project" value="UniProtKB-KW"/>
</dbReference>
<keyword evidence="3" id="KW-0378">Hydrolase</keyword>
<dbReference type="Pfam" id="PF20582">
    <property type="entry name" value="UPF0758_N"/>
    <property type="match status" value="1"/>
</dbReference>
<gene>
    <name evidence="8" type="ORF">ENU74_05295</name>
</gene>
<accession>A0A7V3ZW17</accession>
<keyword evidence="2" id="KW-0479">Metal-binding</keyword>
<dbReference type="GO" id="GO:0046872">
    <property type="term" value="F:metal ion binding"/>
    <property type="evidence" value="ECO:0007669"/>
    <property type="project" value="UniProtKB-KW"/>
</dbReference>
<dbReference type="EMBL" id="DTDR01000129">
    <property type="protein sequence ID" value="HGK63985.1"/>
    <property type="molecule type" value="Genomic_DNA"/>
</dbReference>
<dbReference type="InterPro" id="IPR010994">
    <property type="entry name" value="RuvA_2-like"/>
</dbReference>
<sequence length="302" mass="34062">MEKEIINFFVEKEILPFISKKGKIYFKGKGLKKLTTAEREKIKIKLSALKEKDFKDLREEIASQIKKNSNFLPIKNWVKEERPRELLLKKGEKALSLAKLLAIILRTGKKGESAEDLAKKLLNRYGSLSGLDQATVLELSKIEGIGIAKACSIKAALELGKRLLEEKAERKRKLKSPKEVVEYVNEKLSPYLFNAKKEFFSVIFLDIKNKVIDTLELSKGSINASIVDVKEIISEAAKRMASSIILVHNHPSGETQPSEEDINLTLRIVKACEICGIKVLDHIIVGRDKDSYTSFLKLGIIK</sequence>
<dbReference type="PROSITE" id="PS01302">
    <property type="entry name" value="UPF0758"/>
    <property type="match status" value="1"/>
</dbReference>
<feature type="domain" description="MPN" evidence="7">
    <location>
        <begin position="173"/>
        <end position="301"/>
    </location>
</feature>
<dbReference type="InterPro" id="IPR046778">
    <property type="entry name" value="UPF0758_N"/>
</dbReference>
<dbReference type="NCBIfam" id="NF000642">
    <property type="entry name" value="PRK00024.1"/>
    <property type="match status" value="1"/>
</dbReference>
<evidence type="ECO:0000256" key="2">
    <source>
        <dbReference type="ARBA" id="ARBA00022723"/>
    </source>
</evidence>
<name>A0A7V3ZW17_UNCW3</name>
<keyword evidence="1" id="KW-0645">Protease</keyword>
<evidence type="ECO:0000256" key="4">
    <source>
        <dbReference type="ARBA" id="ARBA00022833"/>
    </source>
</evidence>
<protein>
    <submittedName>
        <fullName evidence="8">JAB domain-containing protein</fullName>
    </submittedName>
</protein>
<dbReference type="SUPFAM" id="SSF47781">
    <property type="entry name" value="RuvA domain 2-like"/>
    <property type="match status" value="1"/>
</dbReference>
<dbReference type="Gene3D" id="3.40.140.10">
    <property type="entry name" value="Cytidine Deaminase, domain 2"/>
    <property type="match status" value="1"/>
</dbReference>
<evidence type="ECO:0000256" key="3">
    <source>
        <dbReference type="ARBA" id="ARBA00022801"/>
    </source>
</evidence>
<evidence type="ECO:0000313" key="8">
    <source>
        <dbReference type="EMBL" id="HGK63985.1"/>
    </source>
</evidence>
<keyword evidence="4" id="KW-0862">Zinc</keyword>
<dbReference type="AlphaFoldDB" id="A0A7V3ZW17"/>
<dbReference type="PANTHER" id="PTHR30471:SF3">
    <property type="entry name" value="UPF0758 PROTEIN YEES-RELATED"/>
    <property type="match status" value="1"/>
</dbReference>
<reference evidence="8" key="1">
    <citation type="journal article" date="2020" name="mSystems">
        <title>Genome- and Community-Level Interaction Insights into Carbon Utilization and Element Cycling Functions of Hydrothermarchaeota in Hydrothermal Sediment.</title>
        <authorList>
            <person name="Zhou Z."/>
            <person name="Liu Y."/>
            <person name="Xu W."/>
            <person name="Pan J."/>
            <person name="Luo Z.H."/>
            <person name="Li M."/>
        </authorList>
    </citation>
    <scope>NUCLEOTIDE SEQUENCE [LARGE SCALE GENOMIC DNA]</scope>
    <source>
        <strain evidence="8">SpSt-697</strain>
    </source>
</reference>
<dbReference type="NCBIfam" id="TIGR00608">
    <property type="entry name" value="radc"/>
    <property type="match status" value="1"/>
</dbReference>
<comment type="similarity">
    <text evidence="6">Belongs to the UPF0758 family.</text>
</comment>
<evidence type="ECO:0000256" key="6">
    <source>
        <dbReference type="RuleBase" id="RU003797"/>
    </source>
</evidence>
<dbReference type="GO" id="GO:0006508">
    <property type="term" value="P:proteolysis"/>
    <property type="evidence" value="ECO:0007669"/>
    <property type="project" value="UniProtKB-KW"/>
</dbReference>
<dbReference type="InterPro" id="IPR037518">
    <property type="entry name" value="MPN"/>
</dbReference>
<dbReference type="PROSITE" id="PS50249">
    <property type="entry name" value="MPN"/>
    <property type="match status" value="1"/>
</dbReference>
<evidence type="ECO:0000256" key="5">
    <source>
        <dbReference type="ARBA" id="ARBA00023049"/>
    </source>
</evidence>
<dbReference type="InterPro" id="IPR001405">
    <property type="entry name" value="UPF0758"/>
</dbReference>
<dbReference type="InterPro" id="IPR025657">
    <property type="entry name" value="RadC_JAB"/>
</dbReference>
<keyword evidence="5" id="KW-0482">Metalloprotease</keyword>
<dbReference type="Pfam" id="PF04002">
    <property type="entry name" value="RadC"/>
    <property type="match status" value="1"/>
</dbReference>
<evidence type="ECO:0000259" key="7">
    <source>
        <dbReference type="PROSITE" id="PS50249"/>
    </source>
</evidence>
<dbReference type="InterPro" id="IPR020891">
    <property type="entry name" value="UPF0758_CS"/>
</dbReference>
<dbReference type="Gene3D" id="1.10.150.20">
    <property type="entry name" value="5' to 3' exonuclease, C-terminal subdomain"/>
    <property type="match status" value="1"/>
</dbReference>